<evidence type="ECO:0000313" key="2">
    <source>
        <dbReference type="Proteomes" id="UP000027195"/>
    </source>
</evidence>
<evidence type="ECO:0000313" key="1">
    <source>
        <dbReference type="EMBL" id="KDQ16729.1"/>
    </source>
</evidence>
<dbReference type="InParanoid" id="A0A067MMF3"/>
<name>A0A067MMF3_BOTB1</name>
<reference evidence="2" key="1">
    <citation type="journal article" date="2014" name="Proc. Natl. Acad. Sci. U.S.A.">
        <title>Extensive sampling of basidiomycete genomes demonstrates inadequacy of the white-rot/brown-rot paradigm for wood decay fungi.</title>
        <authorList>
            <person name="Riley R."/>
            <person name="Salamov A.A."/>
            <person name="Brown D.W."/>
            <person name="Nagy L.G."/>
            <person name="Floudas D."/>
            <person name="Held B.W."/>
            <person name="Levasseur A."/>
            <person name="Lombard V."/>
            <person name="Morin E."/>
            <person name="Otillar R."/>
            <person name="Lindquist E.A."/>
            <person name="Sun H."/>
            <person name="LaButti K.M."/>
            <person name="Schmutz J."/>
            <person name="Jabbour D."/>
            <person name="Luo H."/>
            <person name="Baker S.E."/>
            <person name="Pisabarro A.G."/>
            <person name="Walton J.D."/>
            <person name="Blanchette R.A."/>
            <person name="Henrissat B."/>
            <person name="Martin F."/>
            <person name="Cullen D."/>
            <person name="Hibbett D.S."/>
            <person name="Grigoriev I.V."/>
        </authorList>
    </citation>
    <scope>NUCLEOTIDE SEQUENCE [LARGE SCALE GENOMIC DNA]</scope>
    <source>
        <strain evidence="2">FD-172 SS1</strain>
    </source>
</reference>
<dbReference type="AlphaFoldDB" id="A0A067MMF3"/>
<gene>
    <name evidence="1" type="ORF">BOTBODRAFT_238981</name>
</gene>
<sequence>MHPSYQTAQNKARATFLCRRQKTRSTRPKTFLWFYLSFDLFPRLHPREKGRLLFTEPKYFRSAVSLWPQLWLEGDRDRESCGNPPIEISAFDAEFGLIMKSSAICASRCQREDFFHFHGQSTINETQGMGRISRVCIAPQALQKIVRETCTI</sequence>
<keyword evidence="2" id="KW-1185">Reference proteome</keyword>
<accession>A0A067MMF3</accession>
<dbReference type="HOGENOM" id="CLU_1722055_0_0_1"/>
<protein>
    <submittedName>
        <fullName evidence="1">Uncharacterized protein</fullName>
    </submittedName>
</protein>
<proteinExistence type="predicted"/>
<dbReference type="EMBL" id="KL198026">
    <property type="protein sequence ID" value="KDQ16729.1"/>
    <property type="molecule type" value="Genomic_DNA"/>
</dbReference>
<dbReference type="Proteomes" id="UP000027195">
    <property type="component" value="Unassembled WGS sequence"/>
</dbReference>
<organism evidence="1 2">
    <name type="scientific">Botryobasidium botryosum (strain FD-172 SS1)</name>
    <dbReference type="NCBI Taxonomy" id="930990"/>
    <lineage>
        <taxon>Eukaryota</taxon>
        <taxon>Fungi</taxon>
        <taxon>Dikarya</taxon>
        <taxon>Basidiomycota</taxon>
        <taxon>Agaricomycotina</taxon>
        <taxon>Agaricomycetes</taxon>
        <taxon>Cantharellales</taxon>
        <taxon>Botryobasidiaceae</taxon>
        <taxon>Botryobasidium</taxon>
    </lineage>
</organism>